<dbReference type="EMBL" id="CP059735">
    <property type="protein sequence ID" value="WDD97850.1"/>
    <property type="molecule type" value="Genomic_DNA"/>
</dbReference>
<protein>
    <submittedName>
        <fullName evidence="1">Uncharacterized protein</fullName>
    </submittedName>
</protein>
<gene>
    <name evidence="1" type="ORF">SG35_021520</name>
</gene>
<accession>A0AAE9YM73</accession>
<keyword evidence="2" id="KW-1185">Reference proteome</keyword>
<reference evidence="1 2" key="1">
    <citation type="journal article" date="2015" name="Genome Announc.">
        <title>Draft Genome Sequences of Marine Isolates of Thalassomonas viridans and Thalassomonas actiniarum.</title>
        <authorList>
            <person name="Olonade I."/>
            <person name="van Zyl L.J."/>
            <person name="Trindade M."/>
        </authorList>
    </citation>
    <scope>NUCLEOTIDE SEQUENCE [LARGE SCALE GENOMIC DNA]</scope>
    <source>
        <strain evidence="1 2">A5K-106</strain>
    </source>
</reference>
<sequence>MLAGAWKYSFIGCLVCLSVMVNARELPPEAFIAAGLEKQVSPGQATTFNGVYIAARKSLFTSLVLFGQWRFLQDSIANNDFELQQQELQLGYRLYGYGDVLWLLSLGGQRQQVKHDARGFHSKTSEYGLMAAIEGKYQFNFQQEMSFALQYREQQDHERYGFRAGYYYRPAVHWQFGVNLTLGYNHKFDHDLNEYRLIVRYLF</sequence>
<dbReference type="AlphaFoldDB" id="A0AAE9YM73"/>
<evidence type="ECO:0000313" key="2">
    <source>
        <dbReference type="Proteomes" id="UP000032568"/>
    </source>
</evidence>
<dbReference type="Proteomes" id="UP000032568">
    <property type="component" value="Chromosome"/>
</dbReference>
<dbReference type="RefSeq" id="WP_044832088.1">
    <property type="nucleotide sequence ID" value="NZ_CP059735.1"/>
</dbReference>
<evidence type="ECO:0000313" key="1">
    <source>
        <dbReference type="EMBL" id="WDD97850.1"/>
    </source>
</evidence>
<name>A0AAE9YM73_9GAMM</name>
<dbReference type="KEGG" id="tact:SG35_021520"/>
<proteinExistence type="predicted"/>
<reference evidence="1 2" key="2">
    <citation type="journal article" date="2022" name="Mar. Drugs">
        <title>Bioassay-Guided Fractionation Leads to the Detection of Cholic Acid Generated by the Rare Thalassomonas sp.</title>
        <authorList>
            <person name="Pheiffer F."/>
            <person name="Schneider Y.K."/>
            <person name="Hansen E.H."/>
            <person name="Andersen J.H."/>
            <person name="Isaksson J."/>
            <person name="Busche T."/>
            <person name="R C."/>
            <person name="Kalinowski J."/>
            <person name="Zyl L.V."/>
            <person name="Trindade M."/>
        </authorList>
    </citation>
    <scope>NUCLEOTIDE SEQUENCE [LARGE SCALE GENOMIC DNA]</scope>
    <source>
        <strain evidence="1 2">A5K-106</strain>
    </source>
</reference>
<organism evidence="1 2">
    <name type="scientific">Thalassomonas actiniarum</name>
    <dbReference type="NCBI Taxonomy" id="485447"/>
    <lineage>
        <taxon>Bacteria</taxon>
        <taxon>Pseudomonadati</taxon>
        <taxon>Pseudomonadota</taxon>
        <taxon>Gammaproteobacteria</taxon>
        <taxon>Alteromonadales</taxon>
        <taxon>Colwelliaceae</taxon>
        <taxon>Thalassomonas</taxon>
    </lineage>
</organism>